<protein>
    <recommendedName>
        <fullName evidence="5">DUF11 domain-containing protein</fullName>
    </recommendedName>
</protein>
<dbReference type="EMBL" id="BAABRN010000014">
    <property type="protein sequence ID" value="GAA5501822.1"/>
    <property type="molecule type" value="Genomic_DNA"/>
</dbReference>
<feature type="region of interest" description="Disordered" evidence="1">
    <location>
        <begin position="1603"/>
        <end position="1626"/>
    </location>
</feature>
<organism evidence="3 4">
    <name type="scientific">Deinococcus xinjiangensis</name>
    <dbReference type="NCBI Taxonomy" id="457454"/>
    <lineage>
        <taxon>Bacteria</taxon>
        <taxon>Thermotogati</taxon>
        <taxon>Deinococcota</taxon>
        <taxon>Deinococci</taxon>
        <taxon>Deinococcales</taxon>
        <taxon>Deinococcaceae</taxon>
        <taxon>Deinococcus</taxon>
    </lineage>
</organism>
<keyword evidence="2" id="KW-0732">Signal</keyword>
<accession>A0ABP9V965</accession>
<feature type="compositionally biased region" description="Polar residues" evidence="1">
    <location>
        <begin position="912"/>
        <end position="933"/>
    </location>
</feature>
<evidence type="ECO:0000256" key="1">
    <source>
        <dbReference type="SAM" id="MobiDB-lite"/>
    </source>
</evidence>
<reference evidence="3 4" key="1">
    <citation type="submission" date="2024-02" db="EMBL/GenBank/DDBJ databases">
        <title>Deinococcus xinjiangensis NBRC 107630.</title>
        <authorList>
            <person name="Ichikawa N."/>
            <person name="Katano-Makiyama Y."/>
            <person name="Hidaka K."/>
        </authorList>
    </citation>
    <scope>NUCLEOTIDE SEQUENCE [LARGE SCALE GENOMIC DNA]</scope>
    <source>
        <strain evidence="3 4">NBRC 107630</strain>
    </source>
</reference>
<name>A0ABP9V965_9DEIO</name>
<comment type="caution">
    <text evidence="3">The sequence shown here is derived from an EMBL/GenBank/DDBJ whole genome shotgun (WGS) entry which is preliminary data.</text>
</comment>
<dbReference type="Proteomes" id="UP001458946">
    <property type="component" value="Unassembled WGS sequence"/>
</dbReference>
<evidence type="ECO:0000313" key="4">
    <source>
        <dbReference type="Proteomes" id="UP001458946"/>
    </source>
</evidence>
<sequence>MKRAITTLTAALLGAAGAQEIATSLPLTSVGQKLMWTVGDQDLKLVVGVSSRVQLDVYGAQFDPQDYRKPDQFGDENYSTERPKAPVTSDFTLTDESGKVVKQFNYGTGAQDWQTFIKQDLPAGTYTLKVRTEGNGKNTFAFRLNSISAAVQADHLNVTIRSNDWVPVLNVYNPGSKGMVVRMYDGDGPTELQAELRDAQGNAFPVKVSSQLQWGDINIPEGKGNYTLYLRQPANTYQWSNTVGFEMVSGPITLVQADTTGKLDIKAELILPDETLPTQATVNACGQTYNVNGSAGPYTLPVQTCDVSVEPIKGAEVTLDKTQATIVKQQTEHIAVQVKPQVALSFSADKPEVCVGDVVKFTAQATTDFERQQLPVNIRVALPKGFSANGETSVTAKIDANNPSVLTFEAKADAVGGGNATATLAPWNQSQELGVRVLPTATQIELRRADIGAAQAGDTVTVTLSLTNTSSVAAPYTLTDNAGDTLEALDPTTFSGELQAGETKTLSYRARVKGEAGAQGRLQATLTSNCDSAQNVAGTFTVQTPPPPPAEPVVSLTRESTVRIPFDAPRMATQIVIAHQAPDGSNYVAGSSALNGRAIADPQVGPSGKFYWTIPGTQRGVLTYKVNHEGALPALNSPTLIGKNAKNALDVLVGDPSLVPELQSLQKLQTTTAENDGALKLPVSGMVFRDRDRITVAVEGSATDAALPSVNGVPVDPATLGKKTVDTTKGTQRLEFYGLPLKTGENVVTFGGQSVKVYLAGTPVTAQLAPEQLIADGVTPIRIGIKLLDANGLSNGSTVTVQTTREVTQQDSVPSVASYQVKLTDGEGVLEMEPMSTPGRFDVRVLVGQKTVNRSFESLPSKTRVGIGMVSAGVLLGQSAMAGEVRGSGYLETPIGDGKLYVAGSAAATAERSSSGQVTFSQDKTQGLPTSANPLERYPTYGDSSTHEIPLQGIDPLAFRYEHPKFNVQYRQARLPVDVFNVGIAPTALSGFTRSNPQVSAFVAAVPTQQVQRTFDPNGLRTLNLGATGALQPDSETVELVTVDRLTGGVTYHVLQRYVDYTVDNAAGVIYFQRAINLTDDLGNSQRVRVTYRLDDPIGERRLAWGVQVGTRLMDDRLTLAAAAVQLDGVTNFGVRGRYRDNTSTADLLAAYAGGGMLVSGAANVTTDRVTANASVKYQTAGYTGLNAVGEGAAVAGDVTYKVTDRLGVGVAGFYNRVPDPLGGADLKNGGYADLKATYTFAPFTVGAGMRAGFGDLRGLGVIGLLGYSQNNVNVQVEHAQAISGDVPSTTTLTASVPVAQNVTLTARDEMRWGVDNRATVGLNARYGMTNVAVNYDLPGADGWGNRARFGVDTTLPLNDRLSLGLNGSYILDMAGDEDGWNAGAGVRYKDDRTVATLATDVSHRNDGLRFSVRGGLSYTVNDRLTLSADGTHVGGPTAADVGNNFAISAALRASQWQGLAYLRYKDGALGGLNPELIGEANLEYHVPRYALRGGIAGRMLLNNRDSLTYQVSASGTYFVTDKLGLGLAGRALMQPATGYAGYSVGIEGSYRVLPGAWVTLGYNPVGFTGIGSNIYTRQGAYLRLDLMLDDNQPNGVNLPPATPFGVSAANGNPTLPTVPTTEGNP</sequence>
<feature type="signal peptide" evidence="2">
    <location>
        <begin position="1"/>
        <end position="18"/>
    </location>
</feature>
<evidence type="ECO:0000313" key="3">
    <source>
        <dbReference type="EMBL" id="GAA5501822.1"/>
    </source>
</evidence>
<feature type="chain" id="PRO_5045157393" description="DUF11 domain-containing protein" evidence="2">
    <location>
        <begin position="19"/>
        <end position="1626"/>
    </location>
</feature>
<keyword evidence="4" id="KW-1185">Reference proteome</keyword>
<gene>
    <name evidence="3" type="ORF">Dxin01_01561</name>
</gene>
<dbReference type="SUPFAM" id="SSF56935">
    <property type="entry name" value="Porins"/>
    <property type="match status" value="1"/>
</dbReference>
<feature type="region of interest" description="Disordered" evidence="1">
    <location>
        <begin position="912"/>
        <end position="934"/>
    </location>
</feature>
<dbReference type="RefSeq" id="WP_353541795.1">
    <property type="nucleotide sequence ID" value="NZ_BAABRN010000014.1"/>
</dbReference>
<feature type="compositionally biased region" description="Polar residues" evidence="1">
    <location>
        <begin position="1610"/>
        <end position="1626"/>
    </location>
</feature>
<proteinExistence type="predicted"/>
<evidence type="ECO:0000256" key="2">
    <source>
        <dbReference type="SAM" id="SignalP"/>
    </source>
</evidence>
<evidence type="ECO:0008006" key="5">
    <source>
        <dbReference type="Google" id="ProtNLM"/>
    </source>
</evidence>